<evidence type="ECO:0000259" key="6">
    <source>
        <dbReference type="PROSITE" id="PS50305"/>
    </source>
</evidence>
<dbReference type="PANTHER" id="PTHR47651:SF17">
    <property type="entry name" value="DEACETYLASE SIRTUIN-TYPE DOMAIN-CONTAINING PROTEIN"/>
    <property type="match status" value="1"/>
</dbReference>
<feature type="binding site" evidence="4">
    <location>
        <position position="254"/>
    </location>
    <ligand>
        <name>Zn(2+)</name>
        <dbReference type="ChEBI" id="CHEBI:29105"/>
    </ligand>
</feature>
<evidence type="ECO:0000313" key="8">
    <source>
        <dbReference type="Proteomes" id="UP001408356"/>
    </source>
</evidence>
<evidence type="ECO:0000256" key="5">
    <source>
        <dbReference type="SAM" id="MobiDB-lite"/>
    </source>
</evidence>
<feature type="compositionally biased region" description="Polar residues" evidence="5">
    <location>
        <begin position="627"/>
        <end position="638"/>
    </location>
</feature>
<dbReference type="InterPro" id="IPR026591">
    <property type="entry name" value="Sirtuin_cat_small_dom_sf"/>
</dbReference>
<keyword evidence="3" id="KW-0520">NAD</keyword>
<feature type="domain" description="Deacetylase sirtuin-type" evidence="6">
    <location>
        <begin position="95"/>
        <end position="401"/>
    </location>
</feature>
<dbReference type="PANTHER" id="PTHR47651">
    <property type="entry name" value="NAD-DEPENDENT HISTONE DEACETYLASE HST4"/>
    <property type="match status" value="1"/>
</dbReference>
<evidence type="ECO:0000256" key="3">
    <source>
        <dbReference type="ARBA" id="ARBA00023027"/>
    </source>
</evidence>
<organism evidence="7 8">
    <name type="scientific">Seiridium unicorne</name>
    <dbReference type="NCBI Taxonomy" id="138068"/>
    <lineage>
        <taxon>Eukaryota</taxon>
        <taxon>Fungi</taxon>
        <taxon>Dikarya</taxon>
        <taxon>Ascomycota</taxon>
        <taxon>Pezizomycotina</taxon>
        <taxon>Sordariomycetes</taxon>
        <taxon>Xylariomycetidae</taxon>
        <taxon>Amphisphaeriales</taxon>
        <taxon>Sporocadaceae</taxon>
        <taxon>Seiridium</taxon>
    </lineage>
</organism>
<sequence length="650" mass="70828">MDSSSDLSDPPSSDPPSSPLSELSKSPTLSPRARYPSPLSTAPSGSASPLKMSDPAEADSICVNPDGARPAKRRKIEKKPRTTEHLDLRAGYSHNEDDEDLVVRLTSALRQKKKIVVIAGAGISVSAGIPDFRSSNGLFRTLKSQHKLKASGKQLFDASVYKHNDSTESFHDMVRELSHQTKKAKPSPFHHMIASIAEEGRLLRLYTQNVDGIDTAMPPLSSTVPLAPLSEEKGSWPKTVQLHGGLEKMVCSKCSELYDFDGSLFNGPEPPPCPGCTEIDNVRTSHAGKRSHGVGRLRPRMVLYNEHNPDQDAITKVIKADTKTRPDAVVVVGTSMKIPGVRKLVQDLCYYTRLRRDGLTVWINLDSEPSGADLKDCWDMVVQGKCDDVATLVGLPHWDESPALGHDVKVDEKQFEEVKQTLRSTELEVQIPRSPDLSASSVKDESRATTPIDAKPQMLAKVRGIPTPTASPKMRTALPVKAFTKSKQSQLVFPPKSKVSSSAAPAVKELKEPKKRERKPPQSKKAESKPKTTIKNSFKATKAQVATSTKNPTKIPAKRSLEPDQPVQTDARSLWNSDFSLRPSAASRQQKGSPGLDALKDEAVITKKRESERTSQGGPTTPTQPGRANSTGSETISPPSKPRGLAEMID</sequence>
<feature type="compositionally biased region" description="Polar residues" evidence="5">
    <location>
        <begin position="531"/>
        <end position="552"/>
    </location>
</feature>
<dbReference type="Gene3D" id="3.30.1600.10">
    <property type="entry name" value="SIR2/SIRT2 'Small Domain"/>
    <property type="match status" value="1"/>
</dbReference>
<keyword evidence="4" id="KW-0862">Zinc</keyword>
<dbReference type="InterPro" id="IPR026590">
    <property type="entry name" value="Ssirtuin_cat_dom"/>
</dbReference>
<feature type="binding site" evidence="4">
    <location>
        <position position="273"/>
    </location>
    <ligand>
        <name>Zn(2+)</name>
        <dbReference type="ChEBI" id="CHEBI:29105"/>
    </ligand>
</feature>
<evidence type="ECO:0000313" key="7">
    <source>
        <dbReference type="EMBL" id="KAK9425029.1"/>
    </source>
</evidence>
<feature type="compositionally biased region" description="Basic and acidic residues" evidence="5">
    <location>
        <begin position="598"/>
        <end position="613"/>
    </location>
</feature>
<gene>
    <name evidence="7" type="ORF">SUNI508_03169</name>
</gene>
<dbReference type="SUPFAM" id="SSF52467">
    <property type="entry name" value="DHS-like NAD/FAD-binding domain"/>
    <property type="match status" value="1"/>
</dbReference>
<feature type="compositionally biased region" description="Low complexity" evidence="5">
    <location>
        <begin position="492"/>
        <end position="507"/>
    </location>
</feature>
<accession>A0ABR2VDP1</accession>
<keyword evidence="2" id="KW-0808">Transferase</keyword>
<dbReference type="InterPro" id="IPR003000">
    <property type="entry name" value="Sirtuin"/>
</dbReference>
<dbReference type="EMBL" id="JARVKF010000024">
    <property type="protein sequence ID" value="KAK9425029.1"/>
    <property type="molecule type" value="Genomic_DNA"/>
</dbReference>
<dbReference type="Pfam" id="PF02146">
    <property type="entry name" value="SIR2"/>
    <property type="match status" value="1"/>
</dbReference>
<feature type="binding site" evidence="4">
    <location>
        <position position="276"/>
    </location>
    <ligand>
        <name>Zn(2+)</name>
        <dbReference type="ChEBI" id="CHEBI:29105"/>
    </ligand>
</feature>
<feature type="region of interest" description="Disordered" evidence="5">
    <location>
        <begin position="485"/>
        <end position="650"/>
    </location>
</feature>
<feature type="region of interest" description="Disordered" evidence="5">
    <location>
        <begin position="1"/>
        <end position="89"/>
    </location>
</feature>
<comment type="similarity">
    <text evidence="1">Belongs to the sirtuin family. Class I subfamily.</text>
</comment>
<dbReference type="PROSITE" id="PS50305">
    <property type="entry name" value="SIRTUIN"/>
    <property type="match status" value="1"/>
</dbReference>
<feature type="compositionally biased region" description="Low complexity" evidence="5">
    <location>
        <begin position="1"/>
        <end position="11"/>
    </location>
</feature>
<name>A0ABR2VDP1_9PEZI</name>
<comment type="caution">
    <text evidence="7">The sequence shown here is derived from an EMBL/GenBank/DDBJ whole genome shotgun (WGS) entry which is preliminary data.</text>
</comment>
<keyword evidence="4" id="KW-0479">Metal-binding</keyword>
<feature type="compositionally biased region" description="Polar residues" evidence="5">
    <location>
        <begin position="566"/>
        <end position="579"/>
    </location>
</feature>
<evidence type="ECO:0000256" key="2">
    <source>
        <dbReference type="ARBA" id="ARBA00022679"/>
    </source>
</evidence>
<feature type="compositionally biased region" description="Basic and acidic residues" evidence="5">
    <location>
        <begin position="79"/>
        <end position="88"/>
    </location>
</feature>
<feature type="binding site" evidence="4">
    <location>
        <position position="251"/>
    </location>
    <ligand>
        <name>Zn(2+)</name>
        <dbReference type="ChEBI" id="CHEBI:29105"/>
    </ligand>
</feature>
<keyword evidence="8" id="KW-1185">Reference proteome</keyword>
<dbReference type="Gene3D" id="3.40.50.1220">
    <property type="entry name" value="TPP-binding domain"/>
    <property type="match status" value="1"/>
</dbReference>
<protein>
    <submittedName>
        <fullName evidence="7">Deacetylase sirtuin-type domain-containing protein</fullName>
    </submittedName>
</protein>
<feature type="compositionally biased region" description="Low complexity" evidence="5">
    <location>
        <begin position="19"/>
        <end position="31"/>
    </location>
</feature>
<dbReference type="InterPro" id="IPR029035">
    <property type="entry name" value="DHS-like_NAD/FAD-binding_dom"/>
</dbReference>
<feature type="region of interest" description="Disordered" evidence="5">
    <location>
        <begin position="428"/>
        <end position="455"/>
    </location>
</feature>
<evidence type="ECO:0000256" key="1">
    <source>
        <dbReference type="ARBA" id="ARBA00006924"/>
    </source>
</evidence>
<feature type="compositionally biased region" description="Low complexity" evidence="5">
    <location>
        <begin position="616"/>
        <end position="626"/>
    </location>
</feature>
<feature type="compositionally biased region" description="Polar residues" evidence="5">
    <location>
        <begin position="38"/>
        <end position="47"/>
    </location>
</feature>
<proteinExistence type="inferred from homology"/>
<feature type="active site" description="Proton acceptor" evidence="4">
    <location>
        <position position="243"/>
    </location>
</feature>
<dbReference type="Proteomes" id="UP001408356">
    <property type="component" value="Unassembled WGS sequence"/>
</dbReference>
<reference evidence="7 8" key="1">
    <citation type="journal article" date="2024" name="J. Plant Pathol.">
        <title>Sequence and assembly of the genome of Seiridium unicorne, isolate CBS 538.82, causal agent of cypress canker disease.</title>
        <authorList>
            <person name="Scali E."/>
            <person name="Rocca G.D."/>
            <person name="Danti R."/>
            <person name="Garbelotto M."/>
            <person name="Barberini S."/>
            <person name="Baroncelli R."/>
            <person name="Emiliani G."/>
        </authorList>
    </citation>
    <scope>NUCLEOTIDE SEQUENCE [LARGE SCALE GENOMIC DNA]</scope>
    <source>
        <strain evidence="7 8">BM-138-508</strain>
    </source>
</reference>
<evidence type="ECO:0000256" key="4">
    <source>
        <dbReference type="PROSITE-ProRule" id="PRU00236"/>
    </source>
</evidence>